<name>A0A9N8ZKR9_9GLOM</name>
<feature type="region of interest" description="Disordered" evidence="1">
    <location>
        <begin position="201"/>
        <end position="233"/>
    </location>
</feature>
<evidence type="ECO:0000256" key="1">
    <source>
        <dbReference type="SAM" id="MobiDB-lite"/>
    </source>
</evidence>
<sequence length="352" mass="40353">MIETVDNRDELIKYSFDILWKATDGKIILVTFKENPLFTVTFNLNDGTSKTLNLDASKVVLITRENFIKILRDIEQNEKEIAINDDEEPSNSLTERGIQESAQNSSFDVEEDSTLHLISIPSRLKEKKITKRDETQALETNTQESRQHADTLSDEYSNTDEENDELNFDAALTLMHEAKETSKFTNRHQFKINSKFKAAKKDERFNKNSSSNKKAKERMEYTSSELSDADPDKCESLNTNIAVEESQASGWLQNSNKMMNLLQTSNDLEEIEYEHTNTNQKPSVTQSNNPSKKTNPNIINAETSIVESNRNNVLSISSIINNQQEISTSNINELNPSDELMDYQVMNRQFQW</sequence>
<dbReference type="EMBL" id="CAJVPZ010001764">
    <property type="protein sequence ID" value="CAG8499426.1"/>
    <property type="molecule type" value="Genomic_DNA"/>
</dbReference>
<organism evidence="2 3">
    <name type="scientific">Racocetra fulgida</name>
    <dbReference type="NCBI Taxonomy" id="60492"/>
    <lineage>
        <taxon>Eukaryota</taxon>
        <taxon>Fungi</taxon>
        <taxon>Fungi incertae sedis</taxon>
        <taxon>Mucoromycota</taxon>
        <taxon>Glomeromycotina</taxon>
        <taxon>Glomeromycetes</taxon>
        <taxon>Diversisporales</taxon>
        <taxon>Gigasporaceae</taxon>
        <taxon>Racocetra</taxon>
    </lineage>
</organism>
<comment type="caution">
    <text evidence="2">The sequence shown here is derived from an EMBL/GenBank/DDBJ whole genome shotgun (WGS) entry which is preliminary data.</text>
</comment>
<evidence type="ECO:0000313" key="3">
    <source>
        <dbReference type="Proteomes" id="UP000789396"/>
    </source>
</evidence>
<feature type="region of interest" description="Disordered" evidence="1">
    <location>
        <begin position="81"/>
        <end position="110"/>
    </location>
</feature>
<keyword evidence="3" id="KW-1185">Reference proteome</keyword>
<proteinExistence type="predicted"/>
<feature type="region of interest" description="Disordered" evidence="1">
    <location>
        <begin position="275"/>
        <end position="295"/>
    </location>
</feature>
<dbReference type="AlphaFoldDB" id="A0A9N8ZKR9"/>
<dbReference type="OrthoDB" id="2481386at2759"/>
<accession>A0A9N8ZKR9</accession>
<protein>
    <submittedName>
        <fullName evidence="2">15693_t:CDS:1</fullName>
    </submittedName>
</protein>
<reference evidence="2" key="1">
    <citation type="submission" date="2021-06" db="EMBL/GenBank/DDBJ databases">
        <authorList>
            <person name="Kallberg Y."/>
            <person name="Tangrot J."/>
            <person name="Rosling A."/>
        </authorList>
    </citation>
    <scope>NUCLEOTIDE SEQUENCE</scope>
    <source>
        <strain evidence="2">IN212</strain>
    </source>
</reference>
<dbReference type="Proteomes" id="UP000789396">
    <property type="component" value="Unassembled WGS sequence"/>
</dbReference>
<gene>
    <name evidence="2" type="ORF">RFULGI_LOCUS2364</name>
</gene>
<feature type="region of interest" description="Disordered" evidence="1">
    <location>
        <begin position="128"/>
        <end position="162"/>
    </location>
</feature>
<feature type="compositionally biased region" description="Polar residues" evidence="1">
    <location>
        <begin position="90"/>
        <end position="107"/>
    </location>
</feature>
<evidence type="ECO:0000313" key="2">
    <source>
        <dbReference type="EMBL" id="CAG8499426.1"/>
    </source>
</evidence>
<feature type="compositionally biased region" description="Polar residues" evidence="1">
    <location>
        <begin position="276"/>
        <end position="295"/>
    </location>
</feature>